<dbReference type="Proteomes" id="UP000030762">
    <property type="component" value="Unassembled WGS sequence"/>
</dbReference>
<accession>T0RP79</accession>
<reference evidence="1 2" key="1">
    <citation type="submission" date="2012-04" db="EMBL/GenBank/DDBJ databases">
        <title>The Genome Sequence of Saprolegnia declina VS20.</title>
        <authorList>
            <consortium name="The Broad Institute Genome Sequencing Platform"/>
            <person name="Russ C."/>
            <person name="Nusbaum C."/>
            <person name="Tyler B."/>
            <person name="van West P."/>
            <person name="Dieguez-Uribeondo J."/>
            <person name="de Bruijn I."/>
            <person name="Tripathy S."/>
            <person name="Jiang R."/>
            <person name="Young S.K."/>
            <person name="Zeng Q."/>
            <person name="Gargeya S."/>
            <person name="Fitzgerald M."/>
            <person name="Haas B."/>
            <person name="Abouelleil A."/>
            <person name="Alvarado L."/>
            <person name="Arachchi H.M."/>
            <person name="Berlin A."/>
            <person name="Chapman S.B."/>
            <person name="Goldberg J."/>
            <person name="Griggs A."/>
            <person name="Gujja S."/>
            <person name="Hansen M."/>
            <person name="Howarth C."/>
            <person name="Imamovic A."/>
            <person name="Larimer J."/>
            <person name="McCowen C."/>
            <person name="Montmayeur A."/>
            <person name="Murphy C."/>
            <person name="Neiman D."/>
            <person name="Pearson M."/>
            <person name="Priest M."/>
            <person name="Roberts A."/>
            <person name="Saif S."/>
            <person name="Shea T."/>
            <person name="Sisk P."/>
            <person name="Sykes S."/>
            <person name="Wortman J."/>
            <person name="Nusbaum C."/>
            <person name="Birren B."/>
        </authorList>
    </citation>
    <scope>NUCLEOTIDE SEQUENCE [LARGE SCALE GENOMIC DNA]</scope>
    <source>
        <strain evidence="1 2">VS20</strain>
    </source>
</reference>
<organism evidence="1 2">
    <name type="scientific">Saprolegnia diclina (strain VS20)</name>
    <dbReference type="NCBI Taxonomy" id="1156394"/>
    <lineage>
        <taxon>Eukaryota</taxon>
        <taxon>Sar</taxon>
        <taxon>Stramenopiles</taxon>
        <taxon>Oomycota</taxon>
        <taxon>Saprolegniomycetes</taxon>
        <taxon>Saprolegniales</taxon>
        <taxon>Saprolegniaceae</taxon>
        <taxon>Saprolegnia</taxon>
    </lineage>
</organism>
<evidence type="ECO:0000313" key="2">
    <source>
        <dbReference type="Proteomes" id="UP000030762"/>
    </source>
</evidence>
<sequence>MGEMVTTYRDLVPTSTTITRGVRMALVYRLGMVDYSVDDFPRPCNLNDGIDAFKRIAHMPLHTLQRIAAPADFLRFEFLEGLDTSLVDKLLATEPYDTAFAQESPEDDVSDDYDDEEDNGYEPKIENEVAVCMLHPRCQIHADVVAARIGSCVDAVLNDSTPMDYHLFECPPVALVFWLERYRCTLLGLDAVLPLVTESIANNTMDQYGRRRLAPAICGLLSRWYQAPPSRSAFFEDIPIDSAPRLLASLAGITKDAVFPRLDQPFVCEPIKGCYHHALDQHRLLPENDSNPEMLCWFATHVVLLDWYIDEGAPNAAGGNYLSTFLPPSMILAVESFLYVRHLGTLTLMKKKRMARKMSRTFPKRS</sequence>
<dbReference type="EMBL" id="JH767166">
    <property type="protein sequence ID" value="EQC31902.1"/>
    <property type="molecule type" value="Genomic_DNA"/>
</dbReference>
<dbReference type="OrthoDB" id="27483at2759"/>
<dbReference type="VEuPathDB" id="FungiDB:SDRG_10420"/>
<dbReference type="InParanoid" id="T0RP79"/>
<dbReference type="GeneID" id="19951147"/>
<keyword evidence="2" id="KW-1185">Reference proteome</keyword>
<name>T0RP79_SAPDV</name>
<gene>
    <name evidence="1" type="ORF">SDRG_10420</name>
</gene>
<protein>
    <submittedName>
        <fullName evidence="1">Uncharacterized protein</fullName>
    </submittedName>
</protein>
<dbReference type="RefSeq" id="XP_008614630.1">
    <property type="nucleotide sequence ID" value="XM_008616408.1"/>
</dbReference>
<proteinExistence type="predicted"/>
<evidence type="ECO:0000313" key="1">
    <source>
        <dbReference type="EMBL" id="EQC31902.1"/>
    </source>
</evidence>
<dbReference type="AlphaFoldDB" id="T0RP79"/>